<protein>
    <submittedName>
        <fullName evidence="2">Glycosyltransferase family 2 protein</fullName>
    </submittedName>
</protein>
<dbReference type="GO" id="GO:0016740">
    <property type="term" value="F:transferase activity"/>
    <property type="evidence" value="ECO:0007669"/>
    <property type="project" value="UniProtKB-KW"/>
</dbReference>
<proteinExistence type="predicted"/>
<evidence type="ECO:0000313" key="3">
    <source>
        <dbReference type="Proteomes" id="UP000249282"/>
    </source>
</evidence>
<dbReference type="CDD" id="cd04186">
    <property type="entry name" value="GT_2_like_c"/>
    <property type="match status" value="1"/>
</dbReference>
<dbReference type="Pfam" id="PF00535">
    <property type="entry name" value="Glycos_transf_2"/>
    <property type="match status" value="1"/>
</dbReference>
<dbReference type="InterPro" id="IPR001173">
    <property type="entry name" value="Glyco_trans_2-like"/>
</dbReference>
<evidence type="ECO:0000313" key="2">
    <source>
        <dbReference type="EMBL" id="PZQ93151.1"/>
    </source>
</evidence>
<dbReference type="PANTHER" id="PTHR43179:SF10">
    <property type="entry name" value="GLYCOSYL TRANSFERASE"/>
    <property type="match status" value="1"/>
</dbReference>
<dbReference type="EMBL" id="QFQJ01000007">
    <property type="protein sequence ID" value="PZQ93151.1"/>
    <property type="molecule type" value="Genomic_DNA"/>
</dbReference>
<comment type="caution">
    <text evidence="2">The sequence shown here is derived from an EMBL/GenBank/DDBJ whole genome shotgun (WGS) entry which is preliminary data.</text>
</comment>
<evidence type="ECO:0000259" key="1">
    <source>
        <dbReference type="Pfam" id="PF00535"/>
    </source>
</evidence>
<organism evidence="2 3">
    <name type="scientific">Acinetobacter johnsonii</name>
    <dbReference type="NCBI Taxonomy" id="40214"/>
    <lineage>
        <taxon>Bacteria</taxon>
        <taxon>Pseudomonadati</taxon>
        <taxon>Pseudomonadota</taxon>
        <taxon>Gammaproteobacteria</taxon>
        <taxon>Moraxellales</taxon>
        <taxon>Moraxellaceae</taxon>
        <taxon>Acinetobacter</taxon>
    </lineage>
</organism>
<accession>A0A2W5RRP2</accession>
<dbReference type="Gene3D" id="3.90.550.10">
    <property type="entry name" value="Spore Coat Polysaccharide Biosynthesis Protein SpsA, Chain A"/>
    <property type="match status" value="1"/>
</dbReference>
<name>A0A2W5RRP2_ACIJO</name>
<dbReference type="InterPro" id="IPR029044">
    <property type="entry name" value="Nucleotide-diphossugar_trans"/>
</dbReference>
<keyword evidence="2" id="KW-0808">Transferase</keyword>
<dbReference type="AlphaFoldDB" id="A0A2W5RRP2"/>
<reference evidence="2 3" key="1">
    <citation type="submission" date="2017-11" db="EMBL/GenBank/DDBJ databases">
        <title>Infants hospitalized years apart are colonized by the same room-sourced microbial strains.</title>
        <authorList>
            <person name="Brooks B."/>
            <person name="Olm M.R."/>
            <person name="Firek B.A."/>
            <person name="Baker R."/>
            <person name="Thomas B.C."/>
            <person name="Morowitz M.J."/>
            <person name="Banfield J.F."/>
        </authorList>
    </citation>
    <scope>NUCLEOTIDE SEQUENCE [LARGE SCALE GENOMIC DNA]</scope>
    <source>
        <strain evidence="2">S2_003_000_R3_20</strain>
    </source>
</reference>
<dbReference type="Proteomes" id="UP000249282">
    <property type="component" value="Unassembled WGS sequence"/>
</dbReference>
<sequence>MKKMALVTVLYRSADVLEPFIQSLVKQTNKDWILYVVDNNEDNSDKDEFYKLASKHDFKNFEFISNYRNLGISKGNNQGIEKSLNNEFEYTLLLNNDIYFDQNTLELALKYSHENNINILVPKIYYAGTNKIWMAGGTISKLKGTTIHRGDTQEDQKQFNKIEITEYAPTCFMLINNEVFKKIGLMDERFFVYYDDTDFVFRLNKVGYKIIYFPDILVHHMVSFSTGGSESIFTIYQGNKNRIIFIRKNFNILEKYFSLSFFLLTRIIKYFKYNSTQRQKMIEAIRDGFKIKLR</sequence>
<feature type="domain" description="Glycosyltransferase 2-like" evidence="1">
    <location>
        <begin position="7"/>
        <end position="183"/>
    </location>
</feature>
<gene>
    <name evidence="2" type="ORF">DI542_02600</name>
</gene>
<dbReference type="PANTHER" id="PTHR43179">
    <property type="entry name" value="RHAMNOSYLTRANSFERASE WBBL"/>
    <property type="match status" value="1"/>
</dbReference>
<dbReference type="RefSeq" id="WP_336149816.1">
    <property type="nucleotide sequence ID" value="NZ_JBEABS010000005.1"/>
</dbReference>
<dbReference type="SUPFAM" id="SSF53448">
    <property type="entry name" value="Nucleotide-diphospho-sugar transferases"/>
    <property type="match status" value="1"/>
</dbReference>